<keyword evidence="1" id="KW-1133">Transmembrane helix</keyword>
<feature type="transmembrane region" description="Helical" evidence="1">
    <location>
        <begin position="846"/>
        <end position="865"/>
    </location>
</feature>
<feature type="transmembrane region" description="Helical" evidence="1">
    <location>
        <begin position="728"/>
        <end position="748"/>
    </location>
</feature>
<feature type="transmembrane region" description="Helical" evidence="1">
    <location>
        <begin position="807"/>
        <end position="825"/>
    </location>
</feature>
<feature type="transmembrane region" description="Helical" evidence="1">
    <location>
        <begin position="1551"/>
        <end position="1570"/>
    </location>
</feature>
<dbReference type="EMBL" id="CAXAMN010022328">
    <property type="protein sequence ID" value="CAK9068431.1"/>
    <property type="molecule type" value="Genomic_DNA"/>
</dbReference>
<feature type="transmembrane region" description="Helical" evidence="1">
    <location>
        <begin position="998"/>
        <end position="1019"/>
    </location>
</feature>
<reference evidence="3 4" key="1">
    <citation type="submission" date="2024-02" db="EMBL/GenBank/DDBJ databases">
        <authorList>
            <person name="Chen Y."/>
            <person name="Shah S."/>
            <person name="Dougan E. K."/>
            <person name="Thang M."/>
            <person name="Chan C."/>
        </authorList>
    </citation>
    <scope>NUCLEOTIDE SEQUENCE [LARGE SCALE GENOMIC DNA]</scope>
</reference>
<proteinExistence type="predicted"/>
<evidence type="ECO:0000313" key="3">
    <source>
        <dbReference type="EMBL" id="CAK9068431.1"/>
    </source>
</evidence>
<feature type="chain" id="PRO_5046691675" evidence="2">
    <location>
        <begin position="20"/>
        <end position="1769"/>
    </location>
</feature>
<organism evidence="3 4">
    <name type="scientific">Durusdinium trenchii</name>
    <dbReference type="NCBI Taxonomy" id="1381693"/>
    <lineage>
        <taxon>Eukaryota</taxon>
        <taxon>Sar</taxon>
        <taxon>Alveolata</taxon>
        <taxon>Dinophyceae</taxon>
        <taxon>Suessiales</taxon>
        <taxon>Symbiodiniaceae</taxon>
        <taxon>Durusdinium</taxon>
    </lineage>
</organism>
<evidence type="ECO:0000313" key="4">
    <source>
        <dbReference type="Proteomes" id="UP001642484"/>
    </source>
</evidence>
<protein>
    <submittedName>
        <fullName evidence="3">Uncharacterized protein</fullName>
    </submittedName>
</protein>
<feature type="transmembrane region" description="Helical" evidence="1">
    <location>
        <begin position="968"/>
        <end position="992"/>
    </location>
</feature>
<keyword evidence="4" id="KW-1185">Reference proteome</keyword>
<feature type="transmembrane region" description="Helical" evidence="1">
    <location>
        <begin position="755"/>
        <end position="776"/>
    </location>
</feature>
<dbReference type="Proteomes" id="UP001642484">
    <property type="component" value="Unassembled WGS sequence"/>
</dbReference>
<feature type="transmembrane region" description="Helical" evidence="1">
    <location>
        <begin position="1451"/>
        <end position="1473"/>
    </location>
</feature>
<feature type="transmembrane region" description="Helical" evidence="1">
    <location>
        <begin position="1505"/>
        <end position="1531"/>
    </location>
</feature>
<feature type="signal peptide" evidence="2">
    <location>
        <begin position="1"/>
        <end position="19"/>
    </location>
</feature>
<feature type="transmembrane region" description="Helical" evidence="1">
    <location>
        <begin position="1349"/>
        <end position="1366"/>
    </location>
</feature>
<keyword evidence="2" id="KW-0732">Signal</keyword>
<gene>
    <name evidence="3" type="ORF">CCMP2556_LOCUS33615</name>
</gene>
<sequence>MKFLAPAWLVLALVLPGLAEWPCSAESTFEAANYVTLWSNPPAIHTVRAPSRKWQLYLPFVKDLPAQIDPENGQPFATLAYHEDPSVTLDAQEQEIKLKIPVEISAQQNGCTWKEPHRGSKRICSTHYSGFFHWLVGSSYEKCHNTHGVAKLVASTVLQFSVNLPSLSFRWQSTNKVQSSSKWGSCLHHSPRIENYDTASVIGRLRDRIMKSWTHHEWRPVQVLDLTDGARLILHFHAPRVEFREGATAILGSAVACIQDRQSKTYVSIRPENGATQTRSRTKPPFVKYHSNVQQVLTPDFQLEGSLIFRWEGSSNVSVRVSNDAMQVTAHIIQEKGIGHMNRTTRVSLQASQEKGVQTPSSSYHHWWRRFVPSVVSAPRQQSSAPKWQTTVVSQVQNKFFWLSVEKVDDDWQMISLGQGRIPGQDPLLQKKIPRGKAPLKAISLSSFDQGAEWYLDTGNVDQVCGLPTTLTGKGRLVRISTQLFQAMLTVQSGRVVKRYVSTNSTTFRNATLNYSLEVGEIEVKMERPKIVKHAPSNFLHVAVVNSSTVAQCSGRSLPILAASLDHFQGSATCQGRWENGNLALSMKFLEGDLGSHNLKGLHVKYPSVPVAPGAATAGAGSMFARLLPDVNHQLRKLALVIPPDLAQYIPCQGHESSSVCGNLKVKQLPQCETGFLEFAQENAPTAGGRVPETLLAASPPNSVWTWALYTFSLLKKHVFPFNFDQQYPVTSFSSLAVWLALTACLMWRSRLYGVSWLMLSILLWSWNCHGPFAAFTVEAFQDLSGLQQNQGGVESVVHQLQYRTDVAVFFTLLEMILVVFWAELPGLLSVFRSRMSPTEKDSKQVIAYWGLSAFVIVSQFWLLVGVPMTLFLGRDLGTEVDDNQPIPSSPMHVIEVLLNLNKKAQIHHITRTVVSCSFTAVFVSFIGLYFIFFMLALPPGAFMAILTFVAGREARDPDRTLTNTATLCVLITELLSFATILGPFIIAYQILGGTGQWWLACALVGICGPLFAVPYCMAVPSISNRKILNITSLCFGLGYLGVSLVGAILLWKSANDELTAFSFNTSGEAADLLCLSNFTFAIYGANAWFVGSSAYMLLQDTADAAKLADEIQKQVSHLTWSQVVATIEDTCQIPCAGKLIGCLSHKSGQTLKSWWDAFFPWLVWLLEMDAVVSFLYHGVKVIWLGYTASFFQAEFCNTLLLFTWLQGSDDFEKKLKHCHQVVSSEVSFDGFQSIFVTCCFISWTILAYAHAGSECRRIRRTADIMCSSVKRICLWRWFSPRMLKSAPGRLNEPLMPHSDQSQRAIANYSRVCCVSTESAEKEVRCSWGGIDGWEHVKPETWGEYRKEFLLFGLLHGLLGFARELMSRDSHPHTWGILSSRVATEVGLQRFHDHLRKMGFTVEGNHTVLDEPFLAYDWFTSFSITCQSVLWILVLVSLCCECQGWRSSSQVYSFAGGAIAVVSGLSVLCPNYARMTNFAQYFIGCGQEFDKFMEFSISGMLGMTFAVPLGCQVIAILLTIPITAVRGVWFVMLQHKKKSSLDSSLRCALHVGMWLLAALIPFVTIFPLLFFNQLTEDPDTQHIVKAFWLLPSMMIISAGKHIGETWFYFAWLTVYIGLVSWYMYHQSQVWNIHLQNLLDRFDLPWLWSLMHSDFCLTNVIVTDLLTMVFLLTASGSEESEEESSTEAEDSLEAIAGLEFSKACVGVGVPFDSNPVMDEIQKLEGYQTHCSVERIFLINFDSEDSAREAANQTLPHWRLVAFANFKADMP</sequence>
<keyword evidence="1" id="KW-0812">Transmembrane</keyword>
<feature type="transmembrane region" description="Helical" evidence="1">
    <location>
        <begin position="921"/>
        <end position="947"/>
    </location>
</feature>
<feature type="transmembrane region" description="Helical" evidence="1">
    <location>
        <begin position="1418"/>
        <end position="1439"/>
    </location>
</feature>
<evidence type="ECO:0000256" key="2">
    <source>
        <dbReference type="SAM" id="SignalP"/>
    </source>
</evidence>
<keyword evidence="1" id="KW-0472">Membrane</keyword>
<accession>A0ABP0NXX7</accession>
<feature type="transmembrane region" description="Helical" evidence="1">
    <location>
        <begin position="1184"/>
        <end position="1206"/>
    </location>
</feature>
<feature type="transmembrane region" description="Helical" evidence="1">
    <location>
        <begin position="1232"/>
        <end position="1252"/>
    </location>
</feature>
<comment type="caution">
    <text evidence="3">The sequence shown here is derived from an EMBL/GenBank/DDBJ whole genome shotgun (WGS) entry which is preliminary data.</text>
</comment>
<feature type="transmembrane region" description="Helical" evidence="1">
    <location>
        <begin position="1031"/>
        <end position="1052"/>
    </location>
</feature>
<name>A0ABP0NXX7_9DINO</name>
<evidence type="ECO:0000256" key="1">
    <source>
        <dbReference type="SAM" id="Phobius"/>
    </source>
</evidence>
<feature type="transmembrane region" description="Helical" evidence="1">
    <location>
        <begin position="1606"/>
        <end position="1624"/>
    </location>
</feature>